<organism evidence="11 12">
    <name type="scientific">Natronogracilivirga saccharolytica</name>
    <dbReference type="NCBI Taxonomy" id="2812953"/>
    <lineage>
        <taxon>Bacteria</taxon>
        <taxon>Pseudomonadati</taxon>
        <taxon>Balneolota</taxon>
        <taxon>Balneolia</taxon>
        <taxon>Balneolales</taxon>
        <taxon>Cyclonatronaceae</taxon>
        <taxon>Natronogracilivirga</taxon>
    </lineage>
</organism>
<evidence type="ECO:0000256" key="1">
    <source>
        <dbReference type="ARBA" id="ARBA00002578"/>
    </source>
</evidence>
<sequence>MDLFTIEYITAAFLIFVRVSSMMMTAPFFSTAVFPVQVKIFFALVTSVLLYPVIPAQNVMLDVDTTFVELLFIIIQEILIGVALGLVGQLIFAALELSGSLISIQAALRFANVVDTMSQQQTAVVSNIFSMLAIIYFLVIEGDKVYIMALARSFETVPVSTAQLTEASPIFIQMATRLFINGVQIASPFLIVFFMLNLSFAIFARIMPQANIFFIALPVKVGVGLIMLVLIVPYLPVAFDMLFQSMFDYLSRVLDLIAP</sequence>
<evidence type="ECO:0000256" key="5">
    <source>
        <dbReference type="ARBA" id="ARBA00022692"/>
    </source>
</evidence>
<comment type="subcellular location">
    <subcellularLocation>
        <location evidence="10">Cell membrane</location>
        <topology evidence="10">Multi-pass membrane protein</topology>
    </subcellularLocation>
    <subcellularLocation>
        <location evidence="10">Bacterial flagellum basal body</location>
    </subcellularLocation>
</comment>
<feature type="transmembrane region" description="Helical" evidence="10">
    <location>
        <begin position="66"/>
        <end position="84"/>
    </location>
</feature>
<protein>
    <recommendedName>
        <fullName evidence="3 9">Flagellar biosynthetic protein FliR</fullName>
    </recommendedName>
</protein>
<gene>
    <name evidence="11" type="primary">fliR</name>
    <name evidence="11" type="ORF">NATSA_04655</name>
</gene>
<dbReference type="EMBL" id="JAFIDN010000003">
    <property type="protein sequence ID" value="MBP3191951.1"/>
    <property type="molecule type" value="Genomic_DNA"/>
</dbReference>
<keyword evidence="12" id="KW-1185">Reference proteome</keyword>
<feature type="transmembrane region" description="Helical" evidence="10">
    <location>
        <begin position="212"/>
        <end position="235"/>
    </location>
</feature>
<evidence type="ECO:0000256" key="9">
    <source>
        <dbReference type="NCBIfam" id="TIGR01400"/>
    </source>
</evidence>
<evidence type="ECO:0000313" key="12">
    <source>
        <dbReference type="Proteomes" id="UP000673975"/>
    </source>
</evidence>
<name>A0A8J7S846_9BACT</name>
<keyword evidence="4 10" id="KW-1003">Cell membrane</keyword>
<accession>A0A8J7S846</accession>
<dbReference type="GO" id="GO:0006605">
    <property type="term" value="P:protein targeting"/>
    <property type="evidence" value="ECO:0007669"/>
    <property type="project" value="UniProtKB-UniRule"/>
</dbReference>
<proteinExistence type="inferred from homology"/>
<comment type="similarity">
    <text evidence="2 10">Belongs to the FliR/MopE/SpaR family.</text>
</comment>
<dbReference type="NCBIfam" id="TIGR01400">
    <property type="entry name" value="fliR"/>
    <property type="match status" value="1"/>
</dbReference>
<dbReference type="PANTHER" id="PTHR30065:SF1">
    <property type="entry name" value="SURFACE PRESENTATION OF ANTIGENS PROTEIN SPAR"/>
    <property type="match status" value="1"/>
</dbReference>
<keyword evidence="7 10" id="KW-0472">Membrane</keyword>
<evidence type="ECO:0000256" key="7">
    <source>
        <dbReference type="ARBA" id="ARBA00023136"/>
    </source>
</evidence>
<reference evidence="11" key="1">
    <citation type="submission" date="2021-02" db="EMBL/GenBank/DDBJ databases">
        <title>Natronogracilivirga saccharolytica gen. nov. sp. nov. a new anaerobic, haloalkiliphilic carbohydrate-fermenting bacterium from soda lake and proposing of Cyclonatronumiaceae fam. nov. in the phylum Balneolaeota.</title>
        <authorList>
            <person name="Zhilina T.N."/>
            <person name="Sorokin D.Y."/>
            <person name="Zavarzina D.G."/>
            <person name="Toshchakov S.V."/>
            <person name="Kublanov I.V."/>
        </authorList>
    </citation>
    <scope>NUCLEOTIDE SEQUENCE</scope>
    <source>
        <strain evidence="11">Z-1702</strain>
    </source>
</reference>
<dbReference type="InterPro" id="IPR002010">
    <property type="entry name" value="T3SS_IM_R"/>
</dbReference>
<dbReference type="PRINTS" id="PR00953">
    <property type="entry name" value="TYPE3IMRPROT"/>
</dbReference>
<dbReference type="GO" id="GO:0044780">
    <property type="term" value="P:bacterial-type flagellum assembly"/>
    <property type="evidence" value="ECO:0007669"/>
    <property type="project" value="UniProtKB-UniRule"/>
</dbReference>
<evidence type="ECO:0000256" key="2">
    <source>
        <dbReference type="ARBA" id="ARBA00009772"/>
    </source>
</evidence>
<keyword evidence="11" id="KW-0966">Cell projection</keyword>
<dbReference type="GO" id="GO:0005886">
    <property type="term" value="C:plasma membrane"/>
    <property type="evidence" value="ECO:0007669"/>
    <property type="project" value="UniProtKB-SubCell"/>
</dbReference>
<feature type="transmembrane region" description="Helical" evidence="10">
    <location>
        <begin position="178"/>
        <end position="200"/>
    </location>
</feature>
<dbReference type="RefSeq" id="WP_210510852.1">
    <property type="nucleotide sequence ID" value="NZ_JAFIDN010000003.1"/>
</dbReference>
<evidence type="ECO:0000313" key="11">
    <source>
        <dbReference type="EMBL" id="MBP3191951.1"/>
    </source>
</evidence>
<dbReference type="AlphaFoldDB" id="A0A8J7S846"/>
<dbReference type="InterPro" id="IPR006303">
    <property type="entry name" value="FliR"/>
</dbReference>
<feature type="transmembrane region" description="Helical" evidence="10">
    <location>
        <begin position="123"/>
        <end position="140"/>
    </location>
</feature>
<evidence type="ECO:0000256" key="3">
    <source>
        <dbReference type="ARBA" id="ARBA00021717"/>
    </source>
</evidence>
<keyword evidence="11" id="KW-0969">Cilium</keyword>
<keyword evidence="5 10" id="KW-0812">Transmembrane</keyword>
<feature type="transmembrane region" description="Helical" evidence="10">
    <location>
        <begin position="36"/>
        <end position="54"/>
    </location>
</feature>
<evidence type="ECO:0000256" key="6">
    <source>
        <dbReference type="ARBA" id="ARBA00022989"/>
    </source>
</evidence>
<dbReference type="Pfam" id="PF01311">
    <property type="entry name" value="Bac_export_1"/>
    <property type="match status" value="1"/>
</dbReference>
<comment type="caution">
    <text evidence="11">The sequence shown here is derived from an EMBL/GenBank/DDBJ whole genome shotgun (WGS) entry which is preliminary data.</text>
</comment>
<keyword evidence="11" id="KW-0282">Flagellum</keyword>
<evidence type="ECO:0000256" key="10">
    <source>
        <dbReference type="RuleBase" id="RU362071"/>
    </source>
</evidence>
<keyword evidence="6 10" id="KW-1133">Transmembrane helix</keyword>
<evidence type="ECO:0000256" key="8">
    <source>
        <dbReference type="ARBA" id="ARBA00023143"/>
    </source>
</evidence>
<keyword evidence="8 10" id="KW-0975">Bacterial flagellum</keyword>
<dbReference type="PANTHER" id="PTHR30065">
    <property type="entry name" value="FLAGELLAR BIOSYNTHETIC PROTEIN FLIR"/>
    <property type="match status" value="1"/>
</dbReference>
<comment type="function">
    <text evidence="1 10">Role in flagellar biosynthesis.</text>
</comment>
<dbReference type="Proteomes" id="UP000673975">
    <property type="component" value="Unassembled WGS sequence"/>
</dbReference>
<evidence type="ECO:0000256" key="4">
    <source>
        <dbReference type="ARBA" id="ARBA00022475"/>
    </source>
</evidence>
<dbReference type="GO" id="GO:0009425">
    <property type="term" value="C:bacterial-type flagellum basal body"/>
    <property type="evidence" value="ECO:0007669"/>
    <property type="project" value="UniProtKB-SubCell"/>
</dbReference>